<reference evidence="20 21" key="1">
    <citation type="submission" date="2019-03" db="EMBL/GenBank/DDBJ databases">
        <title>Genomic Encyclopedia of Type Strains, Phase IV (KMG-IV): sequencing the most valuable type-strain genomes for metagenomic binning, comparative biology and taxonomic classification.</title>
        <authorList>
            <person name="Goeker M."/>
        </authorList>
    </citation>
    <scope>NUCLEOTIDE SEQUENCE [LARGE SCALE GENOMIC DNA]</scope>
    <source>
        <strain evidence="20 21">DSM 28697</strain>
    </source>
</reference>
<comment type="caution">
    <text evidence="20">The sequence shown here is derived from an EMBL/GenBank/DDBJ whole genome shotgun (WGS) entry which is preliminary data.</text>
</comment>
<dbReference type="RefSeq" id="WP_243740079.1">
    <property type="nucleotide sequence ID" value="NZ_SNYJ01000009.1"/>
</dbReference>
<comment type="subcellular location">
    <subcellularLocation>
        <location evidence="1">Cell membrane</location>
    </subcellularLocation>
</comment>
<dbReference type="InterPro" id="IPR036950">
    <property type="entry name" value="PBP_transglycosylase"/>
</dbReference>
<evidence type="ECO:0000259" key="19">
    <source>
        <dbReference type="Pfam" id="PF00912"/>
    </source>
</evidence>
<keyword evidence="13" id="KW-0511">Multifunctional enzyme</keyword>
<dbReference type="Proteomes" id="UP000295632">
    <property type="component" value="Unassembled WGS sequence"/>
</dbReference>
<evidence type="ECO:0000256" key="12">
    <source>
        <dbReference type="ARBA" id="ARBA00023136"/>
    </source>
</evidence>
<evidence type="ECO:0000256" key="1">
    <source>
        <dbReference type="ARBA" id="ARBA00004236"/>
    </source>
</evidence>
<feature type="transmembrane region" description="Helical" evidence="17">
    <location>
        <begin position="12"/>
        <end position="32"/>
    </location>
</feature>
<comment type="catalytic activity">
    <reaction evidence="15">
        <text>Preferential cleavage: (Ac)2-L-Lys-D-Ala-|-D-Ala. Also transpeptidation of peptidyl-alanyl moieties that are N-acyl substituents of D-alanine.</text>
        <dbReference type="EC" id="3.4.16.4"/>
    </reaction>
</comment>
<dbReference type="InterPro" id="IPR023346">
    <property type="entry name" value="Lysozyme-like_dom_sf"/>
</dbReference>
<keyword evidence="4" id="KW-1003">Cell membrane</keyword>
<dbReference type="Gene3D" id="1.10.3810.10">
    <property type="entry name" value="Biosynthetic peptidoglycan transglycosylase-like"/>
    <property type="match status" value="1"/>
</dbReference>
<keyword evidence="8" id="KW-0808">Transferase</keyword>
<keyword evidence="17" id="KW-1133">Transmembrane helix</keyword>
<dbReference type="GO" id="GO:0008360">
    <property type="term" value="P:regulation of cell shape"/>
    <property type="evidence" value="ECO:0007669"/>
    <property type="project" value="UniProtKB-KW"/>
</dbReference>
<protein>
    <submittedName>
        <fullName evidence="20">1A family penicillin-binding protein</fullName>
    </submittedName>
</protein>
<dbReference type="Pfam" id="PF00912">
    <property type="entry name" value="Transgly"/>
    <property type="match status" value="1"/>
</dbReference>
<dbReference type="GO" id="GO:0008658">
    <property type="term" value="F:penicillin binding"/>
    <property type="evidence" value="ECO:0007669"/>
    <property type="project" value="InterPro"/>
</dbReference>
<evidence type="ECO:0000313" key="20">
    <source>
        <dbReference type="EMBL" id="TDQ38769.1"/>
    </source>
</evidence>
<dbReference type="InterPro" id="IPR001460">
    <property type="entry name" value="PCN-bd_Tpept"/>
</dbReference>
<evidence type="ECO:0000256" key="15">
    <source>
        <dbReference type="ARBA" id="ARBA00034000"/>
    </source>
</evidence>
<dbReference type="FunFam" id="1.10.3810.10:FF:000001">
    <property type="entry name" value="Penicillin-binding protein 1A"/>
    <property type="match status" value="1"/>
</dbReference>
<dbReference type="GO" id="GO:0030288">
    <property type="term" value="C:outer membrane-bounded periplasmic space"/>
    <property type="evidence" value="ECO:0007669"/>
    <property type="project" value="TreeGrafter"/>
</dbReference>
<dbReference type="GO" id="GO:0009002">
    <property type="term" value="F:serine-type D-Ala-D-Ala carboxypeptidase activity"/>
    <property type="evidence" value="ECO:0007669"/>
    <property type="project" value="UniProtKB-EC"/>
</dbReference>
<dbReference type="AlphaFoldDB" id="A0A4R6U2U5"/>
<keyword evidence="6" id="KW-0645">Protease</keyword>
<evidence type="ECO:0000256" key="6">
    <source>
        <dbReference type="ARBA" id="ARBA00022670"/>
    </source>
</evidence>
<dbReference type="SUPFAM" id="SSF53955">
    <property type="entry name" value="Lysozyme-like"/>
    <property type="match status" value="1"/>
</dbReference>
<dbReference type="Pfam" id="PF00905">
    <property type="entry name" value="Transpeptidase"/>
    <property type="match status" value="1"/>
</dbReference>
<feature type="domain" description="Penicillin-binding protein transpeptidase" evidence="18">
    <location>
        <begin position="318"/>
        <end position="570"/>
    </location>
</feature>
<dbReference type="InterPro" id="IPR050396">
    <property type="entry name" value="Glycosyltr_51/Transpeptidase"/>
</dbReference>
<dbReference type="InterPro" id="IPR012338">
    <property type="entry name" value="Beta-lactam/transpept-like"/>
</dbReference>
<organism evidence="20 21">
    <name type="scientific">Aureibacillus halotolerans</name>
    <dbReference type="NCBI Taxonomy" id="1508390"/>
    <lineage>
        <taxon>Bacteria</taxon>
        <taxon>Bacillati</taxon>
        <taxon>Bacillota</taxon>
        <taxon>Bacilli</taxon>
        <taxon>Bacillales</taxon>
        <taxon>Bacillaceae</taxon>
        <taxon>Aureibacillus</taxon>
    </lineage>
</organism>
<dbReference type="InterPro" id="IPR001264">
    <property type="entry name" value="Glyco_trans_51"/>
</dbReference>
<dbReference type="GO" id="GO:0071555">
    <property type="term" value="P:cell wall organization"/>
    <property type="evidence" value="ECO:0007669"/>
    <property type="project" value="UniProtKB-KW"/>
</dbReference>
<comment type="catalytic activity">
    <reaction evidence="16">
        <text>[GlcNAc-(1-&gt;4)-Mur2Ac(oyl-L-Ala-gamma-D-Glu-L-Lys-D-Ala-D-Ala)](n)-di-trans,octa-cis-undecaprenyl diphosphate + beta-D-GlcNAc-(1-&gt;4)-Mur2Ac(oyl-L-Ala-gamma-D-Glu-L-Lys-D-Ala-D-Ala)-di-trans,octa-cis-undecaprenyl diphosphate = [GlcNAc-(1-&gt;4)-Mur2Ac(oyl-L-Ala-gamma-D-Glu-L-Lys-D-Ala-D-Ala)](n+1)-di-trans,octa-cis-undecaprenyl diphosphate + di-trans,octa-cis-undecaprenyl diphosphate + H(+)</text>
        <dbReference type="Rhea" id="RHEA:23708"/>
        <dbReference type="Rhea" id="RHEA-COMP:9602"/>
        <dbReference type="Rhea" id="RHEA-COMP:9603"/>
        <dbReference type="ChEBI" id="CHEBI:15378"/>
        <dbReference type="ChEBI" id="CHEBI:58405"/>
        <dbReference type="ChEBI" id="CHEBI:60033"/>
        <dbReference type="ChEBI" id="CHEBI:78435"/>
        <dbReference type="EC" id="2.4.99.28"/>
    </reaction>
</comment>
<evidence type="ECO:0000256" key="8">
    <source>
        <dbReference type="ARBA" id="ARBA00022679"/>
    </source>
</evidence>
<proteinExistence type="inferred from homology"/>
<evidence type="ECO:0000256" key="10">
    <source>
        <dbReference type="ARBA" id="ARBA00022960"/>
    </source>
</evidence>
<feature type="domain" description="Glycosyl transferase family 51" evidence="19">
    <location>
        <begin position="63"/>
        <end position="229"/>
    </location>
</feature>
<keyword evidence="9" id="KW-0378">Hydrolase</keyword>
<evidence type="ECO:0000259" key="18">
    <source>
        <dbReference type="Pfam" id="PF00905"/>
    </source>
</evidence>
<dbReference type="PANTHER" id="PTHR32282:SF11">
    <property type="entry name" value="PENICILLIN-BINDING PROTEIN 1B"/>
    <property type="match status" value="1"/>
</dbReference>
<keyword evidence="14" id="KW-0961">Cell wall biogenesis/degradation</keyword>
<dbReference type="NCBIfam" id="TIGR02074">
    <property type="entry name" value="PBP_1a_fam"/>
    <property type="match status" value="1"/>
</dbReference>
<keyword evidence="10" id="KW-0133">Cell shape</keyword>
<evidence type="ECO:0000256" key="9">
    <source>
        <dbReference type="ARBA" id="ARBA00022801"/>
    </source>
</evidence>
<keyword evidence="11" id="KW-0573">Peptidoglycan synthesis</keyword>
<accession>A0A4R6U2U5</accession>
<evidence type="ECO:0000256" key="3">
    <source>
        <dbReference type="ARBA" id="ARBA00007739"/>
    </source>
</evidence>
<dbReference type="GO" id="GO:0006508">
    <property type="term" value="P:proteolysis"/>
    <property type="evidence" value="ECO:0007669"/>
    <property type="project" value="UniProtKB-KW"/>
</dbReference>
<keyword evidence="5" id="KW-0121">Carboxypeptidase</keyword>
<keyword evidence="7" id="KW-0328">Glycosyltransferase</keyword>
<dbReference type="GO" id="GO:0009252">
    <property type="term" value="P:peptidoglycan biosynthetic process"/>
    <property type="evidence" value="ECO:0007669"/>
    <property type="project" value="UniProtKB-KW"/>
</dbReference>
<dbReference type="GO" id="GO:0005886">
    <property type="term" value="C:plasma membrane"/>
    <property type="evidence" value="ECO:0007669"/>
    <property type="project" value="UniProtKB-SubCell"/>
</dbReference>
<name>A0A4R6U2U5_9BACI</name>
<evidence type="ECO:0000256" key="13">
    <source>
        <dbReference type="ARBA" id="ARBA00023268"/>
    </source>
</evidence>
<evidence type="ECO:0000256" key="2">
    <source>
        <dbReference type="ARBA" id="ARBA00007090"/>
    </source>
</evidence>
<evidence type="ECO:0000256" key="5">
    <source>
        <dbReference type="ARBA" id="ARBA00022645"/>
    </source>
</evidence>
<evidence type="ECO:0000256" key="11">
    <source>
        <dbReference type="ARBA" id="ARBA00022984"/>
    </source>
</evidence>
<comment type="similarity">
    <text evidence="2">In the C-terminal section; belongs to the transpeptidase family.</text>
</comment>
<keyword evidence="12 17" id="KW-0472">Membrane</keyword>
<comment type="similarity">
    <text evidence="3">In the N-terminal section; belongs to the glycosyltransferase 51 family.</text>
</comment>
<evidence type="ECO:0000256" key="7">
    <source>
        <dbReference type="ARBA" id="ARBA00022676"/>
    </source>
</evidence>
<evidence type="ECO:0000256" key="17">
    <source>
        <dbReference type="SAM" id="Phobius"/>
    </source>
</evidence>
<keyword evidence="21" id="KW-1185">Reference proteome</keyword>
<gene>
    <name evidence="20" type="ORF">EV213_109138</name>
</gene>
<evidence type="ECO:0000256" key="16">
    <source>
        <dbReference type="ARBA" id="ARBA00049902"/>
    </source>
</evidence>
<sequence>MKYPQWLKRIVIIALIALSIGLSSLGVVLLVAKLSPPPALSVPQTSVVLDIAGNPIGERTPGGITRYWTALADIDQDVVQATLAAEDAHFYEHNGFHYSRIAAAAIANLKAMAKVQGASTITQQYARNLFGDMSKTWSRKLREAYVTLQLEMHYSKDEILEGYLNTIYYGHGIYGIEAAARFYFGTSADDLTIAQASLLAGIPKGPGFYSPKINMENAKKRQAYVLSQMVSAKVIDASDAQLAAEKVLHFAPKKEDIRVAPYFQDTVYQQLSSHLHLTERQVKTGGLRIYTTLDSNLQKIAEKAVAENLSEESKIQAAVVIMEPKTGSVKALVGGRDYQESSFNRAIQAQRSPGSTFKPILYYTALQNGFTPATRLMSEPTAFPYDEGREVYRPGNYNGYYAHRPITMAQALALSDNIYAVKTGLFLGTDQLIQTAKKMGIDSPLKSVPSLSLGTSAVNVLEMTEGYSVFATNGRHVPPQFITRVENAAGEVIYEAEPTSTQVLDKDLAFLTTHMMTGIFDDRLNGYTTVTGRDLIPLLTRPYAGKTGTTNADSWMIGFSPQLVTSVWLGYDEGKTMDIPSEKAAPKYIWADIMEQSHKGRPLRAFQPTEDTVPVAIDPESGLRATSDCPVQRVMYFEEGTAPQGYCSLPTAKKANESPLLPVEEPKPPWWEQLWPF</sequence>
<keyword evidence="17" id="KW-0812">Transmembrane</keyword>
<evidence type="ECO:0000256" key="4">
    <source>
        <dbReference type="ARBA" id="ARBA00022475"/>
    </source>
</evidence>
<evidence type="ECO:0000313" key="21">
    <source>
        <dbReference type="Proteomes" id="UP000295632"/>
    </source>
</evidence>
<dbReference type="GO" id="GO:0008955">
    <property type="term" value="F:peptidoglycan glycosyltransferase activity"/>
    <property type="evidence" value="ECO:0007669"/>
    <property type="project" value="UniProtKB-EC"/>
</dbReference>
<dbReference type="PANTHER" id="PTHR32282">
    <property type="entry name" value="BINDING PROTEIN TRANSPEPTIDASE, PUTATIVE-RELATED"/>
    <property type="match status" value="1"/>
</dbReference>
<dbReference type="EMBL" id="SNYJ01000009">
    <property type="protein sequence ID" value="TDQ38769.1"/>
    <property type="molecule type" value="Genomic_DNA"/>
</dbReference>
<evidence type="ECO:0000256" key="14">
    <source>
        <dbReference type="ARBA" id="ARBA00023316"/>
    </source>
</evidence>
<dbReference type="Gene3D" id="3.40.710.10">
    <property type="entry name" value="DD-peptidase/beta-lactamase superfamily"/>
    <property type="match status" value="1"/>
</dbReference>
<dbReference type="SUPFAM" id="SSF56601">
    <property type="entry name" value="beta-lactamase/transpeptidase-like"/>
    <property type="match status" value="1"/>
</dbReference>